<dbReference type="PANTHER" id="PTHR23270:SF10">
    <property type="entry name" value="PROTEIN RRP5 HOMOLOG"/>
    <property type="match status" value="1"/>
</dbReference>
<feature type="region of interest" description="Disordered" evidence="5">
    <location>
        <begin position="1"/>
        <end position="53"/>
    </location>
</feature>
<dbReference type="GO" id="GO:0032040">
    <property type="term" value="C:small-subunit processome"/>
    <property type="evidence" value="ECO:0007669"/>
    <property type="project" value="TreeGrafter"/>
</dbReference>
<accession>A0A2J7QI06</accession>
<dbReference type="PROSITE" id="PS50126">
    <property type="entry name" value="S1"/>
    <property type="match status" value="6"/>
</dbReference>
<sequence length="1536" mass="171230">MGITSNEKSFPRGGKKPAVAVPRKGRFRLFDKPRTSSHSKRALKTRNKEHGTSAQLKLTHVEPLTLKTLSEGMLVLGCVSEVQEYNIVVSLPGRLIGHVPVTNISSPYTKYLKDLVDGAAVQERISQLDEMFHIGQAVVTRVIEINRSSEYHAKVILSLVPDVVQSDWSPRSVTCGCVLIAAVKSQEENGYIMDTGIKNVRAFLKRSAALKYEKIWNRKRLLGVGHLMRCLVTKSSFMSFTATVELSADPKKVTKAVADLDDVTVDMLLPGTLLSVSVTKVLKNGLEVKFDKHLVGYIHKDHLTALWDTPEDYSIGDDLLARVLYVLPTVKFVYLSLKKELCDPEANCAPHDSLKVGNVVRKAKIEHVDSCGITISIKMEADNLKGFVSIQHCSLNSSELDNNKSLKEQLSERFAVGTSHKCKVLAYDYVSQVFICSLDKRIIKAKFLHPKDLHPGMVVPCEIKEHVQNGAFVVIDGGGKSLTGFVRSLHLGSVPFQHPEKKFPVGSQYSARVLLVQGNKIQLTLKPVLLTSEVPPLSRFEDAQPGMLCEGVVTLVLKTGLLLTFYGNVKGWLRVKEDTEKKKYFIGQVVPCYVQTVDVTNGKLTLSLKQSSTADERTSKKKKKASAVGKTYQLSVTNCTDVALEVESNSGSGTVPAQHLTDNPNLAQLLLRTYTPGDVIDDAVCFSEVDGLVFTVRPSLREYFKSKGSAKRTRIREKMLLPCTVRSIMPKQVTLQLPLPGSNITHVKSKDLCSVGVKDATQLGLVDHQGLMSQVVKVYGSHECPHVTTKLSQCWDYSTEACVSLLCSFWQDYDKIAAHMKEQGNPLANLVPGDRVTGEVVAVENCGAVVRLENGIQGIATPELYKGPLKCGAKVEGTVLFIDFLNQCVELTLCHGIMKRINTVQDGKLDNDLGVGTGVRGEVLSVRQEMIVIVLKGAGRKQLAYLPSRCHMNDLVPDLQQYRIGETSKMIVQALVGGRIICLQQKFVFKLIKLKARAAVAAESAKRKVDRTSQHQKSELSNGNRLGTSEQELNTRILPRVKRHEGAGYDSCEGPTNDDACVSEPENETKSGEESSDEDETAFLRRLEAKAMKNYYGNSTSNEVQETSHNSDDYITEQEMKQKKRKMHEEGIIEDCEETYKKKMKTTVRDELLKELKDIDHEGGCNSGVETLIQRKEIKELKNLYCGQAARLSVSAGFVWDADPSLLPAAAAAQKSDSSSDEEEVSKTEGKSKKLSRVERREQARQEEERLRAIEQKLMDSETGPQSADDFDRLVLSSPNNSMCWIKYMAFHLQATEIEKARAIAHRALNTISFREEQEKLNVWCALLNLENLYGTKESLDKVLEEALQMNDPFKVHTQMLQIYADSGKSEEAEKLVSLLTKKFRDNKQAWLQGGEVLLKLGKLEKARSLMQRAITNLDKKLHVEIISKFAHLENQLGEPERAQTLMEHILTSYPKRVDIWSSYVDMLVKNGQLEAARQVLERGVAQKLPARRMKSLFAKFLRFEEHHGTPEGMEKVRQMAVSYVETTAGRLDDEN</sequence>
<comment type="caution">
    <text evidence="7">The sequence shown here is derived from an EMBL/GenBank/DDBJ whole genome shotgun (WGS) entry which is preliminary data.</text>
</comment>
<evidence type="ECO:0000256" key="1">
    <source>
        <dbReference type="ARBA" id="ARBA00004604"/>
    </source>
</evidence>
<dbReference type="Pfam" id="PF23459">
    <property type="entry name" value="S1_RRP5"/>
    <property type="match status" value="1"/>
</dbReference>
<feature type="region of interest" description="Disordered" evidence="5">
    <location>
        <begin position="1004"/>
        <end position="1080"/>
    </location>
</feature>
<evidence type="ECO:0000313" key="8">
    <source>
        <dbReference type="Proteomes" id="UP000235965"/>
    </source>
</evidence>
<dbReference type="Pfam" id="PF13432">
    <property type="entry name" value="TPR_16"/>
    <property type="match status" value="1"/>
</dbReference>
<feature type="compositionally biased region" description="Basic and acidic residues" evidence="5">
    <location>
        <begin position="1225"/>
        <end position="1247"/>
    </location>
</feature>
<dbReference type="InterPro" id="IPR003107">
    <property type="entry name" value="HAT"/>
</dbReference>
<feature type="domain" description="S1 motif" evidence="6">
    <location>
        <begin position="72"/>
        <end position="160"/>
    </location>
</feature>
<dbReference type="OrthoDB" id="412781at2759"/>
<dbReference type="SMART" id="SM00316">
    <property type="entry name" value="S1"/>
    <property type="match status" value="7"/>
</dbReference>
<dbReference type="PANTHER" id="PTHR23270">
    <property type="entry name" value="PROGRAMMED CELL DEATH PROTEIN 11 PRE-RRNA PROCESSING PROTEIN RRP5"/>
    <property type="match status" value="1"/>
</dbReference>
<evidence type="ECO:0000259" key="6">
    <source>
        <dbReference type="PROSITE" id="PS50126"/>
    </source>
</evidence>
<feature type="region of interest" description="Disordered" evidence="5">
    <location>
        <begin position="1211"/>
        <end position="1247"/>
    </location>
</feature>
<evidence type="ECO:0000256" key="2">
    <source>
        <dbReference type="ARBA" id="ARBA00022552"/>
    </source>
</evidence>
<gene>
    <name evidence="7" type="ORF">B7P43_G07551</name>
</gene>
<dbReference type="Gene3D" id="1.25.40.10">
    <property type="entry name" value="Tetratricopeptide repeat domain"/>
    <property type="match status" value="2"/>
</dbReference>
<dbReference type="SMART" id="SM00386">
    <property type="entry name" value="HAT"/>
    <property type="match status" value="4"/>
</dbReference>
<dbReference type="Proteomes" id="UP000235965">
    <property type="component" value="Unassembled WGS sequence"/>
</dbReference>
<feature type="domain" description="S1 motif" evidence="6">
    <location>
        <begin position="357"/>
        <end position="439"/>
    </location>
</feature>
<proteinExistence type="predicted"/>
<feature type="compositionally biased region" description="Basic and acidic residues" evidence="5">
    <location>
        <begin position="1004"/>
        <end position="1018"/>
    </location>
</feature>
<feature type="compositionally biased region" description="Basic residues" evidence="5">
    <location>
        <begin position="35"/>
        <end position="45"/>
    </location>
</feature>
<evidence type="ECO:0000256" key="3">
    <source>
        <dbReference type="ARBA" id="ARBA00022737"/>
    </source>
</evidence>
<dbReference type="EMBL" id="NEVH01013964">
    <property type="protein sequence ID" value="PNF28205.1"/>
    <property type="molecule type" value="Genomic_DNA"/>
</dbReference>
<dbReference type="STRING" id="105785.A0A2J7QI06"/>
<dbReference type="FunFam" id="1.25.40.10:FF:000065">
    <property type="entry name" value="Programmed cell death 11"/>
    <property type="match status" value="1"/>
</dbReference>
<keyword evidence="4" id="KW-0539">Nucleus</keyword>
<evidence type="ECO:0000256" key="4">
    <source>
        <dbReference type="ARBA" id="ARBA00023242"/>
    </source>
</evidence>
<dbReference type="InParanoid" id="A0A2J7QI06"/>
<feature type="compositionally biased region" description="Polar residues" evidence="5">
    <location>
        <begin position="1019"/>
        <end position="1034"/>
    </location>
</feature>
<dbReference type="GO" id="GO:0003723">
    <property type="term" value="F:RNA binding"/>
    <property type="evidence" value="ECO:0007669"/>
    <property type="project" value="TreeGrafter"/>
</dbReference>
<dbReference type="InterPro" id="IPR011990">
    <property type="entry name" value="TPR-like_helical_dom_sf"/>
</dbReference>
<keyword evidence="3" id="KW-0677">Repeat</keyword>
<evidence type="ECO:0000256" key="5">
    <source>
        <dbReference type="SAM" id="MobiDB-lite"/>
    </source>
</evidence>
<dbReference type="Pfam" id="PF23240">
    <property type="entry name" value="HAT_PRP39_N"/>
    <property type="match status" value="1"/>
</dbReference>
<feature type="domain" description="S1 motif" evidence="6">
    <location>
        <begin position="546"/>
        <end position="609"/>
    </location>
</feature>
<dbReference type="InterPro" id="IPR057302">
    <property type="entry name" value="Rrp5_S1"/>
</dbReference>
<dbReference type="EMBL" id="NEVH01013964">
    <property type="protein sequence ID" value="PNF28206.1"/>
    <property type="molecule type" value="Genomic_DNA"/>
</dbReference>
<evidence type="ECO:0000313" key="7">
    <source>
        <dbReference type="EMBL" id="PNF28206.1"/>
    </source>
</evidence>
<dbReference type="InterPro" id="IPR003029">
    <property type="entry name" value="S1_domain"/>
</dbReference>
<reference evidence="7 8" key="1">
    <citation type="submission" date="2017-12" db="EMBL/GenBank/DDBJ databases">
        <title>Hemimetabolous genomes reveal molecular basis of termite eusociality.</title>
        <authorList>
            <person name="Harrison M.C."/>
            <person name="Jongepier E."/>
            <person name="Robertson H.M."/>
            <person name="Arning N."/>
            <person name="Bitard-Feildel T."/>
            <person name="Chao H."/>
            <person name="Childers C.P."/>
            <person name="Dinh H."/>
            <person name="Doddapaneni H."/>
            <person name="Dugan S."/>
            <person name="Gowin J."/>
            <person name="Greiner C."/>
            <person name="Han Y."/>
            <person name="Hu H."/>
            <person name="Hughes D.S.T."/>
            <person name="Huylmans A.-K."/>
            <person name="Kemena C."/>
            <person name="Kremer L.P.M."/>
            <person name="Lee S.L."/>
            <person name="Lopez-Ezquerra A."/>
            <person name="Mallet L."/>
            <person name="Monroy-Kuhn J.M."/>
            <person name="Moser A."/>
            <person name="Murali S.C."/>
            <person name="Muzny D.M."/>
            <person name="Otani S."/>
            <person name="Piulachs M.-D."/>
            <person name="Poelchau M."/>
            <person name="Qu J."/>
            <person name="Schaub F."/>
            <person name="Wada-Katsumata A."/>
            <person name="Worley K.C."/>
            <person name="Xie Q."/>
            <person name="Ylla G."/>
            <person name="Poulsen M."/>
            <person name="Gibbs R.A."/>
            <person name="Schal C."/>
            <person name="Richards S."/>
            <person name="Belles X."/>
            <person name="Korb J."/>
            <person name="Bornberg-Bauer E."/>
        </authorList>
    </citation>
    <scope>NUCLEOTIDE SEQUENCE [LARGE SCALE GENOMIC DNA]</scope>
    <source>
        <tissue evidence="7">Whole body</tissue>
    </source>
</reference>
<dbReference type="InterPro" id="IPR045209">
    <property type="entry name" value="Rrp5"/>
</dbReference>
<dbReference type="FunFam" id="2.40.50.140:FF:000200">
    <property type="entry name" value="Programmed cell death 11"/>
    <property type="match status" value="1"/>
</dbReference>
<dbReference type="InterPro" id="IPR048059">
    <property type="entry name" value="Rrp5_S1_rpt_hs1_sc1"/>
</dbReference>
<organism evidence="7 8">
    <name type="scientific">Cryptotermes secundus</name>
    <dbReference type="NCBI Taxonomy" id="105785"/>
    <lineage>
        <taxon>Eukaryota</taxon>
        <taxon>Metazoa</taxon>
        <taxon>Ecdysozoa</taxon>
        <taxon>Arthropoda</taxon>
        <taxon>Hexapoda</taxon>
        <taxon>Insecta</taxon>
        <taxon>Pterygota</taxon>
        <taxon>Neoptera</taxon>
        <taxon>Polyneoptera</taxon>
        <taxon>Dictyoptera</taxon>
        <taxon>Blattodea</taxon>
        <taxon>Blattoidea</taxon>
        <taxon>Termitoidae</taxon>
        <taxon>Kalotermitidae</taxon>
        <taxon>Cryptotermitinae</taxon>
        <taxon>Cryptotermes</taxon>
    </lineage>
</organism>
<dbReference type="SUPFAM" id="SSF50249">
    <property type="entry name" value="Nucleic acid-binding proteins"/>
    <property type="match status" value="6"/>
</dbReference>
<feature type="domain" description="S1 motif" evidence="6">
    <location>
        <begin position="271"/>
        <end position="338"/>
    </location>
</feature>
<feature type="domain" description="S1 motif" evidence="6">
    <location>
        <begin position="833"/>
        <end position="894"/>
    </location>
</feature>
<feature type="domain" description="S1 motif" evidence="6">
    <location>
        <begin position="456"/>
        <end position="526"/>
    </location>
</feature>
<protein>
    <recommendedName>
        <fullName evidence="6">S1 motif domain-containing protein</fullName>
    </recommendedName>
</protein>
<name>A0A2J7QI06_9NEOP</name>
<dbReference type="FunCoup" id="A0A2J7QI06">
    <property type="interactions" value="2135"/>
</dbReference>
<keyword evidence="2" id="KW-0698">rRNA processing</keyword>
<dbReference type="InterPro" id="IPR012340">
    <property type="entry name" value="NA-bd_OB-fold"/>
</dbReference>
<dbReference type="CDD" id="cd05693">
    <property type="entry name" value="S1_Rrp5_repeat_hs1_sc1"/>
    <property type="match status" value="1"/>
</dbReference>
<comment type="subcellular location">
    <subcellularLocation>
        <location evidence="1">Nucleus</location>
        <location evidence="1">Nucleolus</location>
    </subcellularLocation>
</comment>
<dbReference type="Gene3D" id="2.40.50.140">
    <property type="entry name" value="Nucleic acid-binding proteins"/>
    <property type="match status" value="5"/>
</dbReference>
<dbReference type="SUPFAM" id="SSF48452">
    <property type="entry name" value="TPR-like"/>
    <property type="match status" value="2"/>
</dbReference>
<dbReference type="GO" id="GO:0006364">
    <property type="term" value="P:rRNA processing"/>
    <property type="evidence" value="ECO:0007669"/>
    <property type="project" value="UniProtKB-KW"/>
</dbReference>
<keyword evidence="8" id="KW-1185">Reference proteome</keyword>